<organism evidence="2 3">
    <name type="scientific">Pseudoalteromonas marina</name>
    <dbReference type="NCBI Taxonomy" id="267375"/>
    <lineage>
        <taxon>Bacteria</taxon>
        <taxon>Pseudomonadati</taxon>
        <taxon>Pseudomonadota</taxon>
        <taxon>Gammaproteobacteria</taxon>
        <taxon>Alteromonadales</taxon>
        <taxon>Pseudoalteromonadaceae</taxon>
        <taxon>Pseudoalteromonas</taxon>
    </lineage>
</organism>
<evidence type="ECO:0000313" key="3">
    <source>
        <dbReference type="Proteomes" id="UP001177212"/>
    </source>
</evidence>
<sequence length="101" mass="11107">MSNVVQRIFSNAVLFALFMSVSLTLHASNQHTNLEHPTVLNNLIALDIPDQATPDFDEDSFVDVTSLKAAQPLPKGAHSFYKSSSFSRPFSTAYQRGPPVI</sequence>
<keyword evidence="3" id="KW-1185">Reference proteome</keyword>
<dbReference type="Proteomes" id="UP001177212">
    <property type="component" value="Unassembled WGS sequence"/>
</dbReference>
<reference evidence="2" key="1">
    <citation type="submission" date="2023-07" db="EMBL/GenBank/DDBJ databases">
        <title>Genome content predicts the carbon catabolic preferences of heterotrophic bacteria.</title>
        <authorList>
            <person name="Gralka M."/>
        </authorList>
    </citation>
    <scope>NUCLEOTIDE SEQUENCE</scope>
    <source>
        <strain evidence="2">4G09</strain>
    </source>
</reference>
<dbReference type="EMBL" id="JAUYVT010000011">
    <property type="protein sequence ID" value="MDP2565438.1"/>
    <property type="molecule type" value="Genomic_DNA"/>
</dbReference>
<gene>
    <name evidence="2" type="ORF">Q8W34_12405</name>
</gene>
<accession>A0ABT9FFA8</accession>
<feature type="chain" id="PRO_5047099777" evidence="1">
    <location>
        <begin position="28"/>
        <end position="101"/>
    </location>
</feature>
<comment type="caution">
    <text evidence="2">The sequence shown here is derived from an EMBL/GenBank/DDBJ whole genome shotgun (WGS) entry which is preliminary data.</text>
</comment>
<evidence type="ECO:0000256" key="1">
    <source>
        <dbReference type="SAM" id="SignalP"/>
    </source>
</evidence>
<protein>
    <submittedName>
        <fullName evidence="2">Uncharacterized protein</fullName>
    </submittedName>
</protein>
<name>A0ABT9FFA8_9GAMM</name>
<dbReference type="RefSeq" id="WP_006793803.1">
    <property type="nucleotide sequence ID" value="NZ_JAUYVT010000011.1"/>
</dbReference>
<proteinExistence type="predicted"/>
<keyword evidence="1" id="KW-0732">Signal</keyword>
<evidence type="ECO:0000313" key="2">
    <source>
        <dbReference type="EMBL" id="MDP2565438.1"/>
    </source>
</evidence>
<feature type="signal peptide" evidence="1">
    <location>
        <begin position="1"/>
        <end position="27"/>
    </location>
</feature>